<dbReference type="InterPro" id="IPR004385">
    <property type="entry name" value="NDP_pyrophosphatase"/>
</dbReference>
<feature type="short sequence motif" description="Nudix box" evidence="12">
    <location>
        <begin position="86"/>
        <end position="107"/>
    </location>
</feature>
<evidence type="ECO:0000313" key="14">
    <source>
        <dbReference type="EMBL" id="MBB6691932.1"/>
    </source>
</evidence>
<dbReference type="EMBL" id="JACJVR010000042">
    <property type="protein sequence ID" value="MBB6691932.1"/>
    <property type="molecule type" value="Genomic_DNA"/>
</dbReference>
<keyword evidence="7 14" id="KW-0378">Hydrolase</keyword>
<keyword evidence="6 11" id="KW-0479">Metal-binding</keyword>
<feature type="binding site" evidence="11">
    <location>
        <position position="100"/>
    </location>
    <ligand>
        <name>Mg(2+)</name>
        <dbReference type="ChEBI" id="CHEBI:18420"/>
        <label>2</label>
    </ligand>
</feature>
<comment type="catalytic activity">
    <reaction evidence="1">
        <text>GDP-alpha-D-mannose + H2O = alpha-D-mannose 1-phosphate + GMP + 2 H(+)</text>
        <dbReference type="Rhea" id="RHEA:27978"/>
        <dbReference type="ChEBI" id="CHEBI:15377"/>
        <dbReference type="ChEBI" id="CHEBI:15378"/>
        <dbReference type="ChEBI" id="CHEBI:57527"/>
        <dbReference type="ChEBI" id="CHEBI:58115"/>
        <dbReference type="ChEBI" id="CHEBI:58409"/>
    </reaction>
</comment>
<gene>
    <name evidence="14" type="primary">nudK</name>
    <name evidence="14" type="ORF">H7B90_11035</name>
</gene>
<evidence type="ECO:0000256" key="4">
    <source>
        <dbReference type="ARBA" id="ARBA00011738"/>
    </source>
</evidence>
<evidence type="ECO:0000256" key="7">
    <source>
        <dbReference type="ARBA" id="ARBA00022801"/>
    </source>
</evidence>
<keyword evidence="8 11" id="KW-0460">Magnesium</keyword>
<dbReference type="Pfam" id="PF00293">
    <property type="entry name" value="NUDIX"/>
    <property type="match status" value="1"/>
</dbReference>
<evidence type="ECO:0000256" key="10">
    <source>
        <dbReference type="ARBA" id="ARBA00032272"/>
    </source>
</evidence>
<dbReference type="SUPFAM" id="SSF55811">
    <property type="entry name" value="Nudix"/>
    <property type="match status" value="1"/>
</dbReference>
<dbReference type="GO" id="GO:0019693">
    <property type="term" value="P:ribose phosphate metabolic process"/>
    <property type="evidence" value="ECO:0007669"/>
    <property type="project" value="TreeGrafter"/>
</dbReference>
<dbReference type="CDD" id="cd24157">
    <property type="entry name" value="NUDIX_GDPMK"/>
    <property type="match status" value="1"/>
</dbReference>
<dbReference type="PANTHER" id="PTHR11839:SF18">
    <property type="entry name" value="NUDIX HYDROLASE DOMAIN-CONTAINING PROTEIN"/>
    <property type="match status" value="1"/>
</dbReference>
<evidence type="ECO:0000256" key="6">
    <source>
        <dbReference type="ARBA" id="ARBA00022723"/>
    </source>
</evidence>
<evidence type="ECO:0000256" key="1">
    <source>
        <dbReference type="ARBA" id="ARBA00000847"/>
    </source>
</evidence>
<evidence type="ECO:0000259" key="13">
    <source>
        <dbReference type="PROSITE" id="PS51462"/>
    </source>
</evidence>
<evidence type="ECO:0000256" key="8">
    <source>
        <dbReference type="ARBA" id="ARBA00022842"/>
    </source>
</evidence>
<keyword evidence="15" id="KW-1185">Reference proteome</keyword>
<dbReference type="Proteomes" id="UP000553776">
    <property type="component" value="Unassembled WGS sequence"/>
</dbReference>
<organism evidence="14 15">
    <name type="scientific">Cohnella xylanilytica</name>
    <dbReference type="NCBI Taxonomy" id="557555"/>
    <lineage>
        <taxon>Bacteria</taxon>
        <taxon>Bacillati</taxon>
        <taxon>Bacillota</taxon>
        <taxon>Bacilli</taxon>
        <taxon>Bacillales</taxon>
        <taxon>Paenibacillaceae</taxon>
        <taxon>Cohnella</taxon>
    </lineage>
</organism>
<comment type="similarity">
    <text evidence="3">Belongs to the Nudix hydrolase family. NudK subfamily.</text>
</comment>
<dbReference type="GO" id="GO:0005829">
    <property type="term" value="C:cytosol"/>
    <property type="evidence" value="ECO:0007669"/>
    <property type="project" value="TreeGrafter"/>
</dbReference>
<dbReference type="GO" id="GO:0016818">
    <property type="term" value="F:hydrolase activity, acting on acid anhydrides, in phosphorus-containing anhydrides"/>
    <property type="evidence" value="ECO:0007669"/>
    <property type="project" value="InterPro"/>
</dbReference>
<proteinExistence type="inferred from homology"/>
<feature type="binding site" evidence="11">
    <location>
        <position position="153"/>
    </location>
    <ligand>
        <name>Mg(2+)</name>
        <dbReference type="ChEBI" id="CHEBI:18420"/>
        <label>1</label>
    </ligand>
</feature>
<dbReference type="FunFam" id="3.90.79.10:FF:000010">
    <property type="entry name" value="GDP-mannose pyrophosphatase NudK"/>
    <property type="match status" value="1"/>
</dbReference>
<dbReference type="Gene3D" id="3.90.79.10">
    <property type="entry name" value="Nucleoside Triphosphate Pyrophosphohydrolase"/>
    <property type="match status" value="1"/>
</dbReference>
<dbReference type="NCBIfam" id="TIGR00052">
    <property type="entry name" value="nudix-type nucleoside diphosphatase, YffH/AdpP family"/>
    <property type="match status" value="1"/>
</dbReference>
<comment type="caution">
    <text evidence="14">The sequence shown here is derived from an EMBL/GenBank/DDBJ whole genome shotgun (WGS) entry which is preliminary data.</text>
</comment>
<protein>
    <recommendedName>
        <fullName evidence="5">GDP-mannose pyrophosphatase</fullName>
    </recommendedName>
    <alternativeName>
        <fullName evidence="9">GDP-mannose hydrolase</fullName>
    </alternativeName>
    <alternativeName>
        <fullName evidence="10">GDPMK</fullName>
    </alternativeName>
</protein>
<sequence>MNPKIRIVNEEILSDNWYLLKKITYMSEAKDGSWTSQSRESYDRGNGATILLYNRERQTVILTRQFRIPTYVNGNETGMLIEACAGLLDKESPEDSIRREAEEETGYRIANVRKIGEAYMSPGSVTEILHFFVAEYTPAMKVGEGGGVEEEQENIEVLEYPFQRALEMIEEGEIRDAKTIMLLQYAQINRLLESRPRQLQILIAGPYRSGTGDDPNLIRRNMDFMNEIALKVYEAGHLPVLGEWYALPLIEQSGSQRIGDEIFDRIFHPSSVRLLKHCDAVLRIGGPSQGADEMVTTAMAMGKTIYRDLQEIPPCLSNLTVPSGETEL</sequence>
<evidence type="ECO:0000256" key="12">
    <source>
        <dbReference type="PIRSR" id="PIRSR604385-3"/>
    </source>
</evidence>
<dbReference type="GO" id="GO:0006753">
    <property type="term" value="P:nucleoside phosphate metabolic process"/>
    <property type="evidence" value="ECO:0007669"/>
    <property type="project" value="TreeGrafter"/>
</dbReference>
<comment type="subunit">
    <text evidence="4">Homodimer.</text>
</comment>
<dbReference type="InterPro" id="IPR000086">
    <property type="entry name" value="NUDIX_hydrolase_dom"/>
</dbReference>
<feature type="binding site" evidence="11">
    <location>
        <position position="104"/>
    </location>
    <ligand>
        <name>Mg(2+)</name>
        <dbReference type="ChEBI" id="CHEBI:18420"/>
        <label>2</label>
    </ligand>
</feature>
<dbReference type="AlphaFoldDB" id="A0A841TY00"/>
<dbReference type="InterPro" id="IPR015797">
    <property type="entry name" value="NUDIX_hydrolase-like_dom_sf"/>
</dbReference>
<reference evidence="14 15" key="1">
    <citation type="submission" date="2020-08" db="EMBL/GenBank/DDBJ databases">
        <title>Cohnella phylogeny.</title>
        <authorList>
            <person name="Dunlap C."/>
        </authorList>
    </citation>
    <scope>NUCLEOTIDE SEQUENCE [LARGE SCALE GENOMIC DNA]</scope>
    <source>
        <strain evidence="14 15">DSM 25239</strain>
    </source>
</reference>
<dbReference type="PROSITE" id="PS51462">
    <property type="entry name" value="NUDIX"/>
    <property type="match status" value="1"/>
</dbReference>
<evidence type="ECO:0000256" key="3">
    <source>
        <dbReference type="ARBA" id="ARBA00007275"/>
    </source>
</evidence>
<evidence type="ECO:0000256" key="11">
    <source>
        <dbReference type="PIRSR" id="PIRSR604385-2"/>
    </source>
</evidence>
<name>A0A841TY00_9BACL</name>
<evidence type="ECO:0000256" key="9">
    <source>
        <dbReference type="ARBA" id="ARBA00032162"/>
    </source>
</evidence>
<evidence type="ECO:0000256" key="2">
    <source>
        <dbReference type="ARBA" id="ARBA00001946"/>
    </source>
</evidence>
<accession>A0A841TY00</accession>
<comment type="cofactor">
    <cofactor evidence="2 11">
        <name>Mg(2+)</name>
        <dbReference type="ChEBI" id="CHEBI:18420"/>
    </cofactor>
</comment>
<dbReference type="PANTHER" id="PTHR11839">
    <property type="entry name" value="UDP/ADP-SUGAR PYROPHOSPHATASE"/>
    <property type="match status" value="1"/>
</dbReference>
<dbReference type="NCBIfam" id="NF011585">
    <property type="entry name" value="PRK15009.1"/>
    <property type="match status" value="1"/>
</dbReference>
<evidence type="ECO:0000256" key="5">
    <source>
        <dbReference type="ARBA" id="ARBA00016377"/>
    </source>
</evidence>
<dbReference type="GO" id="GO:0046872">
    <property type="term" value="F:metal ion binding"/>
    <property type="evidence" value="ECO:0007669"/>
    <property type="project" value="UniProtKB-KW"/>
</dbReference>
<feature type="domain" description="Nudix hydrolase" evidence="13">
    <location>
        <begin position="43"/>
        <end position="182"/>
    </location>
</feature>
<evidence type="ECO:0000313" key="15">
    <source>
        <dbReference type="Proteomes" id="UP000553776"/>
    </source>
</evidence>
<feature type="binding site" evidence="11">
    <location>
        <position position="85"/>
    </location>
    <ligand>
        <name>Mg(2+)</name>
        <dbReference type="ChEBI" id="CHEBI:18420"/>
        <label>1</label>
    </ligand>
</feature>